<evidence type="ECO:0000313" key="3">
    <source>
        <dbReference type="Proteomes" id="UP000184782"/>
    </source>
</evidence>
<keyword evidence="3" id="KW-1185">Reference proteome</keyword>
<proteinExistence type="predicted"/>
<sequence>MYKVLITFLPLFSAGVLAQNTSTGGNINTVGNRVFLSQTKLIKTSEVRDGDAYYNGTSFLKANIPGYSKNLQELRYNAYSDEMEFTRDNEVYIADKESGMIVNFEDLNKKYICLNYNFGFGDRYGYLVLLVSNPQKYSLYKREKFELLKGEKSINGINKDRNDYYSKEKDLYLLGYENDFKKLDNSKKNLLEVFNSKSNEVENYLKTNKINLKKEADLIKLITYVNTL</sequence>
<gene>
    <name evidence="2" type="ORF">SAMN05421769_2811</name>
</gene>
<evidence type="ECO:0008006" key="4">
    <source>
        <dbReference type="Google" id="ProtNLM"/>
    </source>
</evidence>
<accession>A0A1N6HSQ2</accession>
<evidence type="ECO:0000313" key="2">
    <source>
        <dbReference type="EMBL" id="SIO22783.1"/>
    </source>
</evidence>
<organism evidence="2 3">
    <name type="scientific">Chryseobacterium scophthalmum</name>
    <dbReference type="NCBI Taxonomy" id="59733"/>
    <lineage>
        <taxon>Bacteria</taxon>
        <taxon>Pseudomonadati</taxon>
        <taxon>Bacteroidota</taxon>
        <taxon>Flavobacteriia</taxon>
        <taxon>Flavobacteriales</taxon>
        <taxon>Weeksellaceae</taxon>
        <taxon>Chryseobacterium group</taxon>
        <taxon>Chryseobacterium</taxon>
    </lineage>
</organism>
<dbReference type="OrthoDB" id="978006at2"/>
<protein>
    <recommendedName>
        <fullName evidence="4">WG containing repeat-containing protein</fullName>
    </recommendedName>
</protein>
<feature type="signal peptide" evidence="1">
    <location>
        <begin position="1"/>
        <end position="18"/>
    </location>
</feature>
<evidence type="ECO:0000256" key="1">
    <source>
        <dbReference type="SAM" id="SignalP"/>
    </source>
</evidence>
<keyword evidence="1" id="KW-0732">Signal</keyword>
<reference evidence="3" key="1">
    <citation type="submission" date="2016-12" db="EMBL/GenBank/DDBJ databases">
        <authorList>
            <person name="Varghese N."/>
            <person name="Submissions S."/>
        </authorList>
    </citation>
    <scope>NUCLEOTIDE SEQUENCE [LARGE SCALE GENOMIC DNA]</scope>
    <source>
        <strain evidence="3">DSM 16779</strain>
    </source>
</reference>
<dbReference type="AlphaFoldDB" id="A0A1N6HSQ2"/>
<dbReference type="STRING" id="59733.SAMN05421769_2811"/>
<dbReference type="EMBL" id="FSRQ01000002">
    <property type="protein sequence ID" value="SIO22783.1"/>
    <property type="molecule type" value="Genomic_DNA"/>
</dbReference>
<dbReference type="Proteomes" id="UP000184782">
    <property type="component" value="Unassembled WGS sequence"/>
</dbReference>
<name>A0A1N6HSQ2_9FLAO</name>
<feature type="chain" id="PRO_5012636294" description="WG containing repeat-containing protein" evidence="1">
    <location>
        <begin position="19"/>
        <end position="228"/>
    </location>
</feature>
<dbReference type="RefSeq" id="WP_074230912.1">
    <property type="nucleotide sequence ID" value="NZ_FSRQ01000002.1"/>
</dbReference>